<proteinExistence type="predicted"/>
<dbReference type="GO" id="GO:0003690">
    <property type="term" value="F:double-stranded DNA binding"/>
    <property type="evidence" value="ECO:0007669"/>
    <property type="project" value="InterPro"/>
</dbReference>
<dbReference type="AlphaFoldDB" id="A0A8J2RRH8"/>
<dbReference type="Proteomes" id="UP000789390">
    <property type="component" value="Unassembled WGS sequence"/>
</dbReference>
<dbReference type="Pfam" id="PF04937">
    <property type="entry name" value="DUF659"/>
    <property type="match status" value="1"/>
</dbReference>
<reference evidence="2" key="1">
    <citation type="submission" date="2021-11" db="EMBL/GenBank/DDBJ databases">
        <authorList>
            <person name="Schell T."/>
        </authorList>
    </citation>
    <scope>NUCLEOTIDE SEQUENCE</scope>
    <source>
        <strain evidence="2">M5</strain>
    </source>
</reference>
<organism evidence="2 3">
    <name type="scientific">Daphnia galeata</name>
    <dbReference type="NCBI Taxonomy" id="27404"/>
    <lineage>
        <taxon>Eukaryota</taxon>
        <taxon>Metazoa</taxon>
        <taxon>Ecdysozoa</taxon>
        <taxon>Arthropoda</taxon>
        <taxon>Crustacea</taxon>
        <taxon>Branchiopoda</taxon>
        <taxon>Diplostraca</taxon>
        <taxon>Cladocera</taxon>
        <taxon>Anomopoda</taxon>
        <taxon>Daphniidae</taxon>
        <taxon>Daphnia</taxon>
    </lineage>
</organism>
<sequence>MPEVAKSKAGINRGYISEFGSEIFQTDGSVLRCIPCDSPVQTTMRSQVTQHLKTKSHVKNIEIQNNRAHHLFLMASFEKQGKLSQSSLDMCEAFNAADIPLSKLSNPVFRAWLERETKLNLPHESTLRKQFFRNMVKNRKIWICIDETIDAIGRKVANVIVGILLPDRSGERFLLTTEELEKCDAEAIARIFHDSLKLLGDINADDVLLFVTDGVPYMVKAGRALKLIFRKMIHVTCTAHGQHRVAETVRSCYPNVDGLVANGKKIFRKCPSRVQIFEDAADLEGREIPLPPKPCTTRWGTWLEAVRYYNNYLPFFAEVVIQLDETDSVAIKACQTLLEKYDDLEADVTYLDANFFRLKFAIKTLEKDGLPLADALKCIDDVTDDLPFGSLGSKAAKINTKMTSILEKNKGLHTLRAISTALTAERTEDRVAARRLIKERLTSEDLTYYKFAPTTSCSVEPQISASEAT</sequence>
<dbReference type="PANTHER" id="PTHR32344:SF1">
    <property type="entry name" value="U1-TYPE DOMAIN-CONTAINING PROTEIN"/>
    <property type="match status" value="1"/>
</dbReference>
<keyword evidence="3" id="KW-1185">Reference proteome</keyword>
<feature type="domain" description="DUF659" evidence="1">
    <location>
        <begin position="132"/>
        <end position="265"/>
    </location>
</feature>
<gene>
    <name evidence="2" type="ORF">DGAL_LOCUS8024</name>
</gene>
<evidence type="ECO:0000313" key="3">
    <source>
        <dbReference type="Proteomes" id="UP000789390"/>
    </source>
</evidence>
<dbReference type="InterPro" id="IPR012337">
    <property type="entry name" value="RNaseH-like_sf"/>
</dbReference>
<dbReference type="EMBL" id="CAKKLH010000168">
    <property type="protein sequence ID" value="CAH0105067.1"/>
    <property type="molecule type" value="Genomic_DNA"/>
</dbReference>
<dbReference type="InterPro" id="IPR033375">
    <property type="entry name" value="Cggbp1"/>
</dbReference>
<evidence type="ECO:0000259" key="1">
    <source>
        <dbReference type="Pfam" id="PF04937"/>
    </source>
</evidence>
<accession>A0A8J2RRH8</accession>
<dbReference type="GO" id="GO:0006357">
    <property type="term" value="P:regulation of transcription by RNA polymerase II"/>
    <property type="evidence" value="ECO:0007669"/>
    <property type="project" value="InterPro"/>
</dbReference>
<name>A0A8J2RRH8_9CRUS</name>
<dbReference type="InterPro" id="IPR007021">
    <property type="entry name" value="DUF659"/>
</dbReference>
<dbReference type="SUPFAM" id="SSF53098">
    <property type="entry name" value="Ribonuclease H-like"/>
    <property type="match status" value="1"/>
</dbReference>
<dbReference type="OrthoDB" id="6359227at2759"/>
<protein>
    <recommendedName>
        <fullName evidence="1">DUF659 domain-containing protein</fullName>
    </recommendedName>
</protein>
<dbReference type="PANTHER" id="PTHR32344">
    <property type="entry name" value="U1-TYPE DOMAIN-CONTAINING PROTEIN"/>
    <property type="match status" value="1"/>
</dbReference>
<comment type="caution">
    <text evidence="2">The sequence shown here is derived from an EMBL/GenBank/DDBJ whole genome shotgun (WGS) entry which is preliminary data.</text>
</comment>
<evidence type="ECO:0000313" key="2">
    <source>
        <dbReference type="EMBL" id="CAH0105067.1"/>
    </source>
</evidence>
<dbReference type="GO" id="GO:0005634">
    <property type="term" value="C:nucleus"/>
    <property type="evidence" value="ECO:0007669"/>
    <property type="project" value="InterPro"/>
</dbReference>